<dbReference type="Pfam" id="PF13687">
    <property type="entry name" value="DUF4153"/>
    <property type="match status" value="1"/>
</dbReference>
<feature type="transmembrane region" description="Helical" evidence="1">
    <location>
        <begin position="166"/>
        <end position="183"/>
    </location>
</feature>
<protein>
    <submittedName>
        <fullName evidence="2">Transmembrane protein</fullName>
    </submittedName>
</protein>
<accession>A0A379EWM4</accession>
<organism evidence="2 3">
    <name type="scientific">Pasteurella canis</name>
    <dbReference type="NCBI Taxonomy" id="753"/>
    <lineage>
        <taxon>Bacteria</taxon>
        <taxon>Pseudomonadati</taxon>
        <taxon>Pseudomonadota</taxon>
        <taxon>Gammaproteobacteria</taxon>
        <taxon>Pasteurellales</taxon>
        <taxon>Pasteurellaceae</taxon>
        <taxon>Pasteurella</taxon>
    </lineage>
</organism>
<dbReference type="InterPro" id="IPR025291">
    <property type="entry name" value="DUF4153"/>
</dbReference>
<reference evidence="2 3" key="1">
    <citation type="submission" date="2018-06" db="EMBL/GenBank/DDBJ databases">
        <authorList>
            <consortium name="Pathogen Informatics"/>
            <person name="Doyle S."/>
        </authorList>
    </citation>
    <scope>NUCLEOTIDE SEQUENCE [LARGE SCALE GENOMIC DNA]</scope>
    <source>
        <strain evidence="2 3">NCTC11621</strain>
    </source>
</reference>
<feature type="transmembrane region" description="Helical" evidence="1">
    <location>
        <begin position="264"/>
        <end position="284"/>
    </location>
</feature>
<feature type="transmembrane region" description="Helical" evidence="1">
    <location>
        <begin position="296"/>
        <end position="313"/>
    </location>
</feature>
<evidence type="ECO:0000313" key="2">
    <source>
        <dbReference type="EMBL" id="SUC10797.1"/>
    </source>
</evidence>
<keyword evidence="1 2" id="KW-0812">Transmembrane</keyword>
<feature type="transmembrane region" description="Helical" evidence="1">
    <location>
        <begin position="91"/>
        <end position="110"/>
    </location>
</feature>
<dbReference type="Proteomes" id="UP000254704">
    <property type="component" value="Unassembled WGS sequence"/>
</dbReference>
<dbReference type="RefSeq" id="WP_049215860.1">
    <property type="nucleotide sequence ID" value="NZ_BQFX01000029.1"/>
</dbReference>
<dbReference type="EMBL" id="UGTV01000015">
    <property type="protein sequence ID" value="SUC10797.1"/>
    <property type="molecule type" value="Genomic_DNA"/>
</dbReference>
<gene>
    <name evidence="2" type="ORF">NCTC11621_01876</name>
</gene>
<proteinExistence type="predicted"/>
<dbReference type="AlphaFoldDB" id="A0A379EWM4"/>
<keyword evidence="1" id="KW-0472">Membrane</keyword>
<feature type="transmembrane region" description="Helical" evidence="1">
    <location>
        <begin position="195"/>
        <end position="223"/>
    </location>
</feature>
<name>A0A379EWM4_9PAST</name>
<feature type="transmembrane region" description="Helical" evidence="1">
    <location>
        <begin position="20"/>
        <end position="36"/>
    </location>
</feature>
<evidence type="ECO:0000256" key="1">
    <source>
        <dbReference type="SAM" id="Phobius"/>
    </source>
</evidence>
<feature type="transmembrane region" description="Helical" evidence="1">
    <location>
        <begin position="122"/>
        <end position="146"/>
    </location>
</feature>
<feature type="transmembrane region" description="Helical" evidence="1">
    <location>
        <begin position="42"/>
        <end position="60"/>
    </location>
</feature>
<feature type="transmembrane region" description="Helical" evidence="1">
    <location>
        <begin position="65"/>
        <end position="85"/>
    </location>
</feature>
<evidence type="ECO:0000313" key="3">
    <source>
        <dbReference type="Proteomes" id="UP000254704"/>
    </source>
</evidence>
<feature type="transmembrane region" description="Helical" evidence="1">
    <location>
        <begin position="325"/>
        <end position="345"/>
    </location>
</feature>
<feature type="transmembrane region" description="Helical" evidence="1">
    <location>
        <begin position="235"/>
        <end position="257"/>
    </location>
</feature>
<sequence>MNIMHSLIESTKDLLKKYPLAIVFILISTSCIPFIQDNNISAYAILILLLPIYFSTTLMLQKIKYAHWITISYAIAITFAFYFAERDIYDNYAYWGLLLIHFLLFITYPLTKDNRHFIYYTISRFVQLILSIAIACIICLFVLLIFTSVEYLFNLSILTFNVIPKTILFTTFFFTPILFLIFEQRLANNVPNERFHYVIELVINFIFSPVVIIYTFLVYLYLAKILLHFELPKGGVAYIIMPYIALGLLCHALRLLLTKPKWTWFYRYFSYLSIAPLILLWLGISERITTYGLTEMRVFLVMIASIITVFVICSMHPRWLQYRWFTLLTCTVIFAGMIVTSPYHLTQQNQLVRFERVLTELNLLDQQGKISSKIFEKNFAKKLSREQAEKYKLLDEIIVPYIKTNPQAIAKYGKENLDYLSGFYYNQIIYNNNYQDKYATISFYAYDTNRNYKQAIDIQSYQKLYLINGYSDTKSQDEASEQDKSQLFQRHFALIDEDSGYQYNFSESYFAEVFKSAGLDIHQKYQQEELLPLAEKLTKVPTEEGGLLIFRDIDFKYEEHGEIKGYVYQGGYIEFYLAP</sequence>
<keyword evidence="1" id="KW-1133">Transmembrane helix</keyword>